<evidence type="ECO:0000256" key="4">
    <source>
        <dbReference type="ARBA" id="ARBA00023180"/>
    </source>
</evidence>
<name>H2AXJ5_KAZAF</name>
<evidence type="ECO:0000259" key="5">
    <source>
        <dbReference type="Pfam" id="PF11765"/>
    </source>
</evidence>
<keyword evidence="3" id="KW-0732">Signal</keyword>
<dbReference type="AlphaFoldDB" id="H2AXJ5"/>
<evidence type="ECO:0000256" key="2">
    <source>
        <dbReference type="ARBA" id="ARBA00022525"/>
    </source>
</evidence>
<keyword evidence="4" id="KW-0325">Glycoprotein</keyword>
<dbReference type="GO" id="GO:0009277">
    <property type="term" value="C:fungal-type cell wall"/>
    <property type="evidence" value="ECO:0007669"/>
    <property type="project" value="UniProtKB-ARBA"/>
</dbReference>
<sequence length="251" mass="26787">MYYCIRIVVYECQFYSYLYNYGILVTDGSSSLESMGVGVTGNTFYNSGEFFIDGGAIASGYTFSSTNFDNSGLLQFANNAVATLTLGSGTMTNTGTICLEDTEATLDAAVLGDGCIVLNDSGQLTVDPSTYSLGDQTYGLFFSGSYPRCSNTASTAVKVRGFGDSNKIEVNTCVLKPISSVSYDSTTGILTVTASSLLSSTNYYFDVGTGYTSSDFSYLINYVAYFDDPPNSTVPDSCTCGQCPFVLRLQV</sequence>
<dbReference type="STRING" id="1071382.H2AXJ5"/>
<comment type="subcellular location">
    <subcellularLocation>
        <location evidence="1">Secreted</location>
    </subcellularLocation>
</comment>
<dbReference type="Proteomes" id="UP000005220">
    <property type="component" value="Chromosome 7"/>
</dbReference>
<accession>H2AXJ5</accession>
<gene>
    <name evidence="6" type="primary">KAFR0G00620</name>
    <name evidence="6" type="ORF">KAFR_0G00620</name>
</gene>
<dbReference type="Pfam" id="PF11765">
    <property type="entry name" value="Hyphal_reg_CWP"/>
    <property type="match status" value="1"/>
</dbReference>
<proteinExistence type="predicted"/>
<organism evidence="6 7">
    <name type="scientific">Kazachstania africana (strain ATCC 22294 / BCRC 22015 / CBS 2517 / CECT 1963 / NBRC 1671 / NRRL Y-8276)</name>
    <name type="common">Yeast</name>
    <name type="synonym">Kluyveromyces africanus</name>
    <dbReference type="NCBI Taxonomy" id="1071382"/>
    <lineage>
        <taxon>Eukaryota</taxon>
        <taxon>Fungi</taxon>
        <taxon>Dikarya</taxon>
        <taxon>Ascomycota</taxon>
        <taxon>Saccharomycotina</taxon>
        <taxon>Saccharomycetes</taxon>
        <taxon>Saccharomycetales</taxon>
        <taxon>Saccharomycetaceae</taxon>
        <taxon>Kazachstania</taxon>
    </lineage>
</organism>
<protein>
    <recommendedName>
        <fullName evidence="5">Hyphally-regulated cell wall protein N-terminal domain-containing protein</fullName>
    </recommendedName>
</protein>
<dbReference type="OrthoDB" id="4022214at2759"/>
<reference evidence="6 7" key="1">
    <citation type="journal article" date="2011" name="Proc. Natl. Acad. Sci. U.S.A.">
        <title>Evolutionary erosion of yeast sex chromosomes by mating-type switching accidents.</title>
        <authorList>
            <person name="Gordon J.L."/>
            <person name="Armisen D."/>
            <person name="Proux-Wera E."/>
            <person name="Oheigeartaigh S.S."/>
            <person name="Byrne K.P."/>
            <person name="Wolfe K.H."/>
        </authorList>
    </citation>
    <scope>NUCLEOTIDE SEQUENCE [LARGE SCALE GENOMIC DNA]</scope>
    <source>
        <strain evidence="7">ATCC 22294 / BCRC 22015 / CBS 2517 / CECT 1963 / NBRC 1671 / NRRL Y-8276</strain>
    </source>
</reference>
<feature type="domain" description="Hyphally-regulated cell wall protein N-terminal" evidence="5">
    <location>
        <begin position="14"/>
        <end position="244"/>
    </location>
</feature>
<evidence type="ECO:0000256" key="1">
    <source>
        <dbReference type="ARBA" id="ARBA00004613"/>
    </source>
</evidence>
<keyword evidence="7" id="KW-1185">Reference proteome</keyword>
<dbReference type="GO" id="GO:0005576">
    <property type="term" value="C:extracellular region"/>
    <property type="evidence" value="ECO:0007669"/>
    <property type="project" value="UniProtKB-SubCell"/>
</dbReference>
<evidence type="ECO:0000256" key="3">
    <source>
        <dbReference type="ARBA" id="ARBA00022729"/>
    </source>
</evidence>
<evidence type="ECO:0000313" key="7">
    <source>
        <dbReference type="Proteomes" id="UP000005220"/>
    </source>
</evidence>
<keyword evidence="2" id="KW-0964">Secreted</keyword>
<dbReference type="EMBL" id="HE650827">
    <property type="protein sequence ID" value="CCF59095.1"/>
    <property type="molecule type" value="Genomic_DNA"/>
</dbReference>
<dbReference type="KEGG" id="kaf:KAFR_0G00620"/>
<dbReference type="InParanoid" id="H2AXJ5"/>
<dbReference type="HOGENOM" id="CLU_1107279_0_0_1"/>
<dbReference type="RefSeq" id="XP_003958230.1">
    <property type="nucleotide sequence ID" value="XM_003958181.1"/>
</dbReference>
<evidence type="ECO:0000313" key="6">
    <source>
        <dbReference type="EMBL" id="CCF59095.1"/>
    </source>
</evidence>
<dbReference type="GeneID" id="13884586"/>
<dbReference type="InterPro" id="IPR021031">
    <property type="entry name" value="Hyphal-reg_cell_wall_N"/>
</dbReference>